<organism evidence="2 3">
    <name type="scientific">Araneus ventricosus</name>
    <name type="common">Orbweaver spider</name>
    <name type="synonym">Epeira ventricosa</name>
    <dbReference type="NCBI Taxonomy" id="182803"/>
    <lineage>
        <taxon>Eukaryota</taxon>
        <taxon>Metazoa</taxon>
        <taxon>Ecdysozoa</taxon>
        <taxon>Arthropoda</taxon>
        <taxon>Chelicerata</taxon>
        <taxon>Arachnida</taxon>
        <taxon>Araneae</taxon>
        <taxon>Araneomorphae</taxon>
        <taxon>Entelegynae</taxon>
        <taxon>Araneoidea</taxon>
        <taxon>Araneidae</taxon>
        <taxon>Araneus</taxon>
    </lineage>
</organism>
<reference evidence="2 3" key="1">
    <citation type="journal article" date="2019" name="Sci. Rep.">
        <title>Orb-weaving spider Araneus ventricosus genome elucidates the spidroin gene catalogue.</title>
        <authorList>
            <person name="Kono N."/>
            <person name="Nakamura H."/>
            <person name="Ohtoshi R."/>
            <person name="Moran D.A.P."/>
            <person name="Shinohara A."/>
            <person name="Yoshida Y."/>
            <person name="Fujiwara M."/>
            <person name="Mori M."/>
            <person name="Tomita M."/>
            <person name="Arakawa K."/>
        </authorList>
    </citation>
    <scope>NUCLEOTIDE SEQUENCE [LARGE SCALE GENOMIC DNA]</scope>
</reference>
<evidence type="ECO:0000313" key="2">
    <source>
        <dbReference type="EMBL" id="GBO45362.1"/>
    </source>
</evidence>
<keyword evidence="1" id="KW-0175">Coiled coil</keyword>
<dbReference type="SUPFAM" id="SSF58064">
    <property type="entry name" value="Influenza hemagglutinin (stalk)"/>
    <property type="match status" value="1"/>
</dbReference>
<protein>
    <submittedName>
        <fullName evidence="2">Uncharacterized protein</fullName>
    </submittedName>
</protein>
<comment type="caution">
    <text evidence="2">The sequence shown here is derived from an EMBL/GenBank/DDBJ whole genome shotgun (WGS) entry which is preliminary data.</text>
</comment>
<proteinExistence type="predicted"/>
<evidence type="ECO:0000313" key="3">
    <source>
        <dbReference type="Proteomes" id="UP000499080"/>
    </source>
</evidence>
<name>A0A4Y2XBR2_ARAVE</name>
<feature type="coiled-coil region" evidence="1">
    <location>
        <begin position="20"/>
        <end position="61"/>
    </location>
</feature>
<dbReference type="AlphaFoldDB" id="A0A4Y2XBR2"/>
<dbReference type="Proteomes" id="UP000499080">
    <property type="component" value="Unassembled WGS sequence"/>
</dbReference>
<sequence length="84" mass="9758">MRALIESQVEGIKDHVNICIEKMEDDVQCVKREIEGIEIKIKEVEDKVQEKISDMEKILREPDIKPNIFLASSELTYSRLIVKS</sequence>
<keyword evidence="3" id="KW-1185">Reference proteome</keyword>
<evidence type="ECO:0000256" key="1">
    <source>
        <dbReference type="SAM" id="Coils"/>
    </source>
</evidence>
<accession>A0A4Y2XBR2</accession>
<dbReference type="EMBL" id="BGPR01072436">
    <property type="protein sequence ID" value="GBO45362.1"/>
    <property type="molecule type" value="Genomic_DNA"/>
</dbReference>
<gene>
    <name evidence="2" type="ORF">AVEN_180875_1</name>
</gene>